<keyword evidence="3 5" id="KW-0378">Hydrolase</keyword>
<evidence type="ECO:0000259" key="8">
    <source>
        <dbReference type="Pfam" id="PF13742"/>
    </source>
</evidence>
<dbReference type="PANTHER" id="PTHR30008:SF0">
    <property type="entry name" value="EXODEOXYRIBONUCLEASE 7 LARGE SUBUNIT"/>
    <property type="match status" value="1"/>
</dbReference>
<dbReference type="eggNOG" id="COG1570">
    <property type="taxonomic scope" value="Bacteria"/>
</dbReference>
<dbReference type="Pfam" id="PF02601">
    <property type="entry name" value="Exonuc_VII_L"/>
    <property type="match status" value="1"/>
</dbReference>
<dbReference type="InterPro" id="IPR003753">
    <property type="entry name" value="Exonuc_VII_L"/>
</dbReference>
<keyword evidence="1 5" id="KW-0963">Cytoplasm</keyword>
<dbReference type="HOGENOM" id="CLU_023625_2_0_9"/>
<dbReference type="GO" id="GO:0009318">
    <property type="term" value="C:exodeoxyribonuclease VII complex"/>
    <property type="evidence" value="ECO:0007669"/>
    <property type="project" value="UniProtKB-UniRule"/>
</dbReference>
<proteinExistence type="inferred from homology"/>
<dbReference type="GO" id="GO:0006308">
    <property type="term" value="P:DNA catabolic process"/>
    <property type="evidence" value="ECO:0007669"/>
    <property type="project" value="UniProtKB-UniRule"/>
</dbReference>
<protein>
    <recommendedName>
        <fullName evidence="5">Exodeoxyribonuclease 7 large subunit</fullName>
        <ecNumber evidence="5">3.1.11.6</ecNumber>
    </recommendedName>
    <alternativeName>
        <fullName evidence="5">Exodeoxyribonuclease VII large subunit</fullName>
        <shortName evidence="5">Exonuclease VII large subunit</shortName>
    </alternativeName>
</protein>
<feature type="domain" description="OB-fold nucleic acid binding" evidence="8">
    <location>
        <begin position="5"/>
        <end position="100"/>
    </location>
</feature>
<comment type="subunit">
    <text evidence="5">Heterooligomer composed of large and small subunits.</text>
</comment>
<dbReference type="CDD" id="cd04489">
    <property type="entry name" value="ExoVII_LU_OBF"/>
    <property type="match status" value="1"/>
</dbReference>
<name>F0T0A0_SYNGF</name>
<dbReference type="HAMAP" id="MF_00378">
    <property type="entry name" value="Exonuc_7_L"/>
    <property type="match status" value="1"/>
</dbReference>
<dbReference type="EMBL" id="CP002547">
    <property type="protein sequence ID" value="ADY56187.1"/>
    <property type="molecule type" value="Genomic_DNA"/>
</dbReference>
<dbReference type="InterPro" id="IPR025824">
    <property type="entry name" value="OB-fold_nuc-bd_dom"/>
</dbReference>
<evidence type="ECO:0000313" key="9">
    <source>
        <dbReference type="EMBL" id="ADY56187.1"/>
    </source>
</evidence>
<comment type="similarity">
    <text evidence="5 6">Belongs to the XseA family.</text>
</comment>
<evidence type="ECO:0000256" key="5">
    <source>
        <dbReference type="HAMAP-Rule" id="MF_00378"/>
    </source>
</evidence>
<evidence type="ECO:0000256" key="2">
    <source>
        <dbReference type="ARBA" id="ARBA00022722"/>
    </source>
</evidence>
<keyword evidence="4 5" id="KW-0269">Exonuclease</keyword>
<dbReference type="NCBIfam" id="TIGR00237">
    <property type="entry name" value="xseA"/>
    <property type="match status" value="1"/>
</dbReference>
<evidence type="ECO:0000256" key="6">
    <source>
        <dbReference type="RuleBase" id="RU004355"/>
    </source>
</evidence>
<dbReference type="OrthoDB" id="9802795at2"/>
<evidence type="ECO:0000256" key="4">
    <source>
        <dbReference type="ARBA" id="ARBA00022839"/>
    </source>
</evidence>
<sequence length="401" mass="44786">MPQVLSVTELNNEISSVLRRDYLLQNCWVKGEISNFKRHSPSGHCYFSVKDEKCSLRAVMFRTAASLLTFSPENGLSVMLRGNVRFYEKDGNIQIYVEEILPSGLGAMYLAFEQLKRKLEAEGFFAASRKRAIPKYPARIAIVTSATGAAIRDMMNVTKRRNPYIALLLAPATVQGETAPLEIAQAIGRINQHGDSDVIIVGRGGGSLEELWAFNTEIVARAIFNSKIPVISAVGHEVDFTIADFVADMRAPTPSAAAELAVPLYEEMKKSLALNQDKLEKLFGRQLETKRTRLRELKSEAVLAQPFWRMNNLRQDLDMRTERLQKGITGFLSEKNDILKFTGQRLNLLSPLAVLSRGYAIAQDDQGGLVKSIEQISAAKELFVRLIDGIAECEVKKIQRH</sequence>
<dbReference type="InterPro" id="IPR020579">
    <property type="entry name" value="Exonuc_VII_lsu_C"/>
</dbReference>
<accession>F0T0A0</accession>
<comment type="catalytic activity">
    <reaction evidence="5 6">
        <text>Exonucleolytic cleavage in either 5'- to 3'- or 3'- to 5'-direction to yield nucleoside 5'-phosphates.</text>
        <dbReference type="EC" id="3.1.11.6"/>
    </reaction>
</comment>
<dbReference type="STRING" id="645991.Sgly_1890"/>
<reference evidence="10" key="2">
    <citation type="submission" date="2011-02" db="EMBL/GenBank/DDBJ databases">
        <title>The complete genome of Syntrophobotulus glycolicus DSM 8271.</title>
        <authorList>
            <person name="Lucas S."/>
            <person name="Copeland A."/>
            <person name="Lapidus A."/>
            <person name="Bruce D."/>
            <person name="Goodwin L."/>
            <person name="Pitluck S."/>
            <person name="Kyrpides N."/>
            <person name="Mavromatis K."/>
            <person name="Pagani I."/>
            <person name="Ivanova N."/>
            <person name="Mikhailova N."/>
            <person name="Chertkov O."/>
            <person name="Held B."/>
            <person name="Detter J.C."/>
            <person name="Tapia R."/>
            <person name="Han C."/>
            <person name="Land M."/>
            <person name="Hauser L."/>
            <person name="Markowitz V."/>
            <person name="Cheng J.-F."/>
            <person name="Hugenholtz P."/>
            <person name="Woyke T."/>
            <person name="Wu D."/>
            <person name="Spring S."/>
            <person name="Schroeder M."/>
            <person name="Brambilla E."/>
            <person name="Klenk H.-P."/>
            <person name="Eisen J.A."/>
        </authorList>
    </citation>
    <scope>NUCLEOTIDE SEQUENCE [LARGE SCALE GENOMIC DNA]</scope>
    <source>
        <strain evidence="10">DSM 8271 / FlGlyR</strain>
    </source>
</reference>
<dbReference type="RefSeq" id="WP_013625055.1">
    <property type="nucleotide sequence ID" value="NC_015172.1"/>
</dbReference>
<evidence type="ECO:0000256" key="1">
    <source>
        <dbReference type="ARBA" id="ARBA00022490"/>
    </source>
</evidence>
<dbReference type="Pfam" id="PF13742">
    <property type="entry name" value="tRNA_anti_2"/>
    <property type="match status" value="1"/>
</dbReference>
<evidence type="ECO:0000259" key="7">
    <source>
        <dbReference type="Pfam" id="PF02601"/>
    </source>
</evidence>
<dbReference type="Proteomes" id="UP000007488">
    <property type="component" value="Chromosome"/>
</dbReference>
<gene>
    <name evidence="5" type="primary">xseA</name>
    <name evidence="9" type="ordered locus">Sgly_1890</name>
</gene>
<keyword evidence="2 5" id="KW-0540">Nuclease</keyword>
<comment type="function">
    <text evidence="5">Bidirectionally degrades single-stranded DNA into large acid-insoluble oligonucleotides, which are then degraded further into small acid-soluble oligonucleotides.</text>
</comment>
<organism evidence="9 10">
    <name type="scientific">Syntrophobotulus glycolicus (strain DSM 8271 / FlGlyR)</name>
    <dbReference type="NCBI Taxonomy" id="645991"/>
    <lineage>
        <taxon>Bacteria</taxon>
        <taxon>Bacillati</taxon>
        <taxon>Bacillota</taxon>
        <taxon>Clostridia</taxon>
        <taxon>Eubacteriales</taxon>
        <taxon>Desulfitobacteriaceae</taxon>
        <taxon>Syntrophobotulus</taxon>
    </lineage>
</organism>
<dbReference type="EC" id="3.1.11.6" evidence="5"/>
<reference evidence="9 10" key="1">
    <citation type="journal article" date="2011" name="Stand. Genomic Sci.">
        <title>Complete genome sequence of Syntrophobotulus glycolicus type strain (FlGlyR).</title>
        <authorList>
            <person name="Han C."/>
            <person name="Mwirichia R."/>
            <person name="Chertkov O."/>
            <person name="Held B."/>
            <person name="Lapidus A."/>
            <person name="Nolan M."/>
            <person name="Lucas S."/>
            <person name="Hammon N."/>
            <person name="Deshpande S."/>
            <person name="Cheng J.F."/>
            <person name="Tapia R."/>
            <person name="Goodwin L."/>
            <person name="Pitluck S."/>
            <person name="Huntemann M."/>
            <person name="Liolios K."/>
            <person name="Ivanova N."/>
            <person name="Pagani I."/>
            <person name="Mavromatis K."/>
            <person name="Ovchinikova G."/>
            <person name="Pati A."/>
            <person name="Chen A."/>
            <person name="Palaniappan K."/>
            <person name="Land M."/>
            <person name="Hauser L."/>
            <person name="Brambilla E.M."/>
            <person name="Rohde M."/>
            <person name="Spring S."/>
            <person name="Sikorski J."/>
            <person name="Goker M."/>
            <person name="Woyke T."/>
            <person name="Bristow J."/>
            <person name="Eisen J.A."/>
            <person name="Markowitz V."/>
            <person name="Hugenholtz P."/>
            <person name="Kyrpides N.C."/>
            <person name="Klenk H.P."/>
            <person name="Detter J.C."/>
        </authorList>
    </citation>
    <scope>NUCLEOTIDE SEQUENCE [LARGE SCALE GENOMIC DNA]</scope>
    <source>
        <strain evidence="10">DSM 8271 / FlGlyR</strain>
    </source>
</reference>
<dbReference type="AlphaFoldDB" id="F0T0A0"/>
<evidence type="ECO:0000313" key="10">
    <source>
        <dbReference type="Proteomes" id="UP000007488"/>
    </source>
</evidence>
<dbReference type="KEGG" id="sgy:Sgly_1890"/>
<comment type="subcellular location">
    <subcellularLocation>
        <location evidence="5 6">Cytoplasm</location>
    </subcellularLocation>
</comment>
<dbReference type="GO" id="GO:0003676">
    <property type="term" value="F:nucleic acid binding"/>
    <property type="evidence" value="ECO:0007669"/>
    <property type="project" value="InterPro"/>
</dbReference>
<dbReference type="PANTHER" id="PTHR30008">
    <property type="entry name" value="EXODEOXYRIBONUCLEASE 7 LARGE SUBUNIT"/>
    <property type="match status" value="1"/>
</dbReference>
<feature type="domain" description="Exonuclease VII large subunit C-terminal" evidence="7">
    <location>
        <begin position="125"/>
        <end position="337"/>
    </location>
</feature>
<evidence type="ECO:0000256" key="3">
    <source>
        <dbReference type="ARBA" id="ARBA00022801"/>
    </source>
</evidence>
<keyword evidence="10" id="KW-1185">Reference proteome</keyword>
<dbReference type="GO" id="GO:0005737">
    <property type="term" value="C:cytoplasm"/>
    <property type="evidence" value="ECO:0007669"/>
    <property type="project" value="UniProtKB-SubCell"/>
</dbReference>
<dbReference type="GO" id="GO:0008855">
    <property type="term" value="F:exodeoxyribonuclease VII activity"/>
    <property type="evidence" value="ECO:0007669"/>
    <property type="project" value="UniProtKB-UniRule"/>
</dbReference>